<evidence type="ECO:0000313" key="2">
    <source>
        <dbReference type="EMBL" id="SMF89102.1"/>
    </source>
</evidence>
<dbReference type="Pfam" id="PF13181">
    <property type="entry name" value="TPR_8"/>
    <property type="match status" value="1"/>
</dbReference>
<protein>
    <submittedName>
        <fullName evidence="2">Tetratricopeptide repeat-containing protein</fullName>
    </submittedName>
</protein>
<dbReference type="PROSITE" id="PS50005">
    <property type="entry name" value="TPR"/>
    <property type="match status" value="1"/>
</dbReference>
<reference evidence="2 3" key="1">
    <citation type="submission" date="2017-04" db="EMBL/GenBank/DDBJ databases">
        <authorList>
            <person name="Afonso C.L."/>
            <person name="Miller P.J."/>
            <person name="Scott M.A."/>
            <person name="Spackman E."/>
            <person name="Goraichik I."/>
            <person name="Dimitrov K.M."/>
            <person name="Suarez D.L."/>
            <person name="Swayne D.E."/>
        </authorList>
    </citation>
    <scope>NUCLEOTIDE SEQUENCE [LARGE SCALE GENOMIC DNA]</scope>
    <source>
        <strain evidence="2 3">A2P</strain>
    </source>
</reference>
<dbReference type="EMBL" id="FXAK01000009">
    <property type="protein sequence ID" value="SMF89102.1"/>
    <property type="molecule type" value="Genomic_DNA"/>
</dbReference>
<dbReference type="Proteomes" id="UP000192936">
    <property type="component" value="Unassembled WGS sequence"/>
</dbReference>
<dbReference type="AlphaFoldDB" id="A0A1X7HLT3"/>
<dbReference type="InterPro" id="IPR011990">
    <property type="entry name" value="TPR-like_helical_dom_sf"/>
</dbReference>
<evidence type="ECO:0000256" key="1">
    <source>
        <dbReference type="PROSITE-ProRule" id="PRU00339"/>
    </source>
</evidence>
<dbReference type="OrthoDB" id="7298416at2"/>
<name>A0A1X7HLT3_9PROT</name>
<sequence length="420" mass="46222">MSRPASSFPNASAEEREFDRIAIENWREEIRRSTLSHYHHRIGVALEASGERDAAVTAFERAVTVDPGRYASVLRLNRLLRDAGDQERARSVLEHGMLAHGGDADALARALVEEAEAARDDAMTDDALALVVHALAVCPHAAAAHLPDLVVELAGQLSNRHEEALRWCDLAAPHAQDRYGLHHQRGFSLLLLNRQDEARRELAASIILAPERMPSWYVLGQYHRLRFETEAALAAYRRVWESGHDLRWWAGLMIAQTLLSDGRLREAMAACDAVRFREPAMGWARMIGGLVQLHAGDLDAAARAFDGGRRNDPDTARGRVFRGMLRLAWNRPQEALEDFSGERGDFACLALPRLGRARALLELDAAEEASRLVGLAVRDEGQWVAATLRLLGPLGQALGPLLAAVGPNAPPSVGSHRIPN</sequence>
<dbReference type="STRING" id="286727.SAMN02982917_6610"/>
<keyword evidence="1" id="KW-0802">TPR repeat</keyword>
<feature type="repeat" description="TPR" evidence="1">
    <location>
        <begin position="36"/>
        <end position="69"/>
    </location>
</feature>
<dbReference type="Gene3D" id="1.25.40.10">
    <property type="entry name" value="Tetratricopeptide repeat domain"/>
    <property type="match status" value="2"/>
</dbReference>
<accession>A0A1X7HLT3</accession>
<evidence type="ECO:0000313" key="3">
    <source>
        <dbReference type="Proteomes" id="UP000192936"/>
    </source>
</evidence>
<organism evidence="2 3">
    <name type="scientific">Azospirillum oryzae</name>
    <dbReference type="NCBI Taxonomy" id="286727"/>
    <lineage>
        <taxon>Bacteria</taxon>
        <taxon>Pseudomonadati</taxon>
        <taxon>Pseudomonadota</taxon>
        <taxon>Alphaproteobacteria</taxon>
        <taxon>Rhodospirillales</taxon>
        <taxon>Azospirillaceae</taxon>
        <taxon>Azospirillum</taxon>
    </lineage>
</organism>
<dbReference type="InterPro" id="IPR019734">
    <property type="entry name" value="TPR_rpt"/>
</dbReference>
<dbReference type="SUPFAM" id="SSF48452">
    <property type="entry name" value="TPR-like"/>
    <property type="match status" value="2"/>
</dbReference>
<gene>
    <name evidence="2" type="ORF">SAMN02982917_6610</name>
</gene>
<proteinExistence type="predicted"/>
<dbReference type="RefSeq" id="WP_143266925.1">
    <property type="nucleotide sequence ID" value="NZ_FXAK01000009.1"/>
</dbReference>